<evidence type="ECO:0000256" key="1">
    <source>
        <dbReference type="SAM" id="Phobius"/>
    </source>
</evidence>
<organism evidence="2 3">
    <name type="scientific">Acanthosepion pharaonis</name>
    <name type="common">Pharaoh cuttlefish</name>
    <name type="synonym">Sepia pharaonis</name>
    <dbReference type="NCBI Taxonomy" id="158019"/>
    <lineage>
        <taxon>Eukaryota</taxon>
        <taxon>Metazoa</taxon>
        <taxon>Spiralia</taxon>
        <taxon>Lophotrochozoa</taxon>
        <taxon>Mollusca</taxon>
        <taxon>Cephalopoda</taxon>
        <taxon>Coleoidea</taxon>
        <taxon>Decapodiformes</taxon>
        <taxon>Sepiida</taxon>
        <taxon>Sepiina</taxon>
        <taxon>Sepiidae</taxon>
        <taxon>Acanthosepion</taxon>
    </lineage>
</organism>
<accession>A0A812DYL2</accession>
<comment type="caution">
    <text evidence="2">The sequence shown here is derived from an EMBL/GenBank/DDBJ whole genome shotgun (WGS) entry which is preliminary data.</text>
</comment>
<keyword evidence="1" id="KW-1133">Transmembrane helix</keyword>
<dbReference type="Proteomes" id="UP000597762">
    <property type="component" value="Unassembled WGS sequence"/>
</dbReference>
<protein>
    <submittedName>
        <fullName evidence="2">Uncharacterized protein</fullName>
    </submittedName>
</protein>
<feature type="transmembrane region" description="Helical" evidence="1">
    <location>
        <begin position="12"/>
        <end position="32"/>
    </location>
</feature>
<keyword evidence="3" id="KW-1185">Reference proteome</keyword>
<dbReference type="AlphaFoldDB" id="A0A812DYL2"/>
<reference evidence="2" key="1">
    <citation type="submission" date="2021-01" db="EMBL/GenBank/DDBJ databases">
        <authorList>
            <person name="Li R."/>
            <person name="Bekaert M."/>
        </authorList>
    </citation>
    <scope>NUCLEOTIDE SEQUENCE</scope>
    <source>
        <strain evidence="2">Farmed</strain>
    </source>
</reference>
<evidence type="ECO:0000313" key="2">
    <source>
        <dbReference type="EMBL" id="CAE1311586.1"/>
    </source>
</evidence>
<name>A0A812DYL2_ACAPH</name>
<dbReference type="EMBL" id="CAHIKZ030004513">
    <property type="protein sequence ID" value="CAE1311586.1"/>
    <property type="molecule type" value="Genomic_DNA"/>
</dbReference>
<keyword evidence="1" id="KW-0472">Membrane</keyword>
<proteinExistence type="predicted"/>
<sequence length="197" mass="22360">METIANISRVSPFFFLFLSVFFCSLLQFRIWAHLLTYHPPNSACLLICSLQPFLFLTLSPSLPLSLSLLPIKKTEQCRSHYVEALQHKREEEKSLITSSLTATTAIILSSLSPIALSGTDVSKSTQRSRLKLWAGKATTVVTYVIWDHRCLPPRLCFLCSLYPRLYRYPPINRSLSILDFSTHPSIHCPLTTIFTTP</sequence>
<evidence type="ECO:0000313" key="3">
    <source>
        <dbReference type="Proteomes" id="UP000597762"/>
    </source>
</evidence>
<feature type="transmembrane region" description="Helical" evidence="1">
    <location>
        <begin position="52"/>
        <end position="71"/>
    </location>
</feature>
<keyword evidence="1" id="KW-0812">Transmembrane</keyword>
<gene>
    <name evidence="2" type="ORF">SPHA_62972</name>
</gene>